<comment type="caution">
    <text evidence="1">The sequence shown here is derived from an EMBL/GenBank/DDBJ whole genome shotgun (WGS) entry which is preliminary data.</text>
</comment>
<protein>
    <submittedName>
        <fullName evidence="1">Uncharacterized protein</fullName>
    </submittedName>
</protein>
<proteinExistence type="predicted"/>
<evidence type="ECO:0000313" key="1">
    <source>
        <dbReference type="EMBL" id="KAI3368330.1"/>
    </source>
</evidence>
<gene>
    <name evidence="1" type="ORF">L3Q82_008037</name>
</gene>
<name>A0ACB8WJT3_9TELE</name>
<sequence>MADTLRRLTNTSSFSVLQDKLESWHKDYHVISCDQNLNRCCELIELTAKIQGQLFAILNLTAAEGGHYAGVDTLKTRLLPWLGSCFSMARSSVTDDTSLQLIQDSVEKDRRIRELSVSHDNDMQKMESQLCSTRLQLDSIRAELVDTQQELDETKSKSATTLLATEDEILQLKADLRSANEQVEIYKRKLEALDDYERQIRLLRDEVSYLNTEKAVLQERLVRSRSPSPLPRLSRSSSPIRSESPTRAQITNSSRHARLVSRFSDLYAVERLEAQTLLRRYIDDLEMVQKIIFIAVVESFKTAKLAYRQFKLRVRKTLSASHFGPETLEDAAVDYIVRNLDLYDVQASVNDVINVMNVNPRISFPPEVDFVLISTLIRETCMLAFAMQTLDPPLDLAFASDGELYNDNRYRRSYDSEFTAPLVMYHVWPALVEGDVVVVMGEAVTRRGALWSRSRSRNVSPVRSRSLSPTRSLRFREVLAPGTRARSCYHDITGREPADSEPGGRNETESETVTGGNLSCTIWFFGSQKKGDRECPLKLRKVEMMTYVQHGENNSRGIVSSAWCYLCKALKLITNKVHFQFTAKWRRRFISSFPPTSSIRSHLVQDSLHQSSPITNRLCGLLPLVYTKRVGLDVDVDSF</sequence>
<accession>A0ACB8WJT3</accession>
<keyword evidence="2" id="KW-1185">Reference proteome</keyword>
<reference evidence="1" key="1">
    <citation type="submission" date="2022-04" db="EMBL/GenBank/DDBJ databases">
        <title>Jade perch genome.</title>
        <authorList>
            <person name="Chao B."/>
        </authorList>
    </citation>
    <scope>NUCLEOTIDE SEQUENCE</scope>
    <source>
        <strain evidence="1">CB-2022</strain>
    </source>
</reference>
<dbReference type="EMBL" id="CM041538">
    <property type="protein sequence ID" value="KAI3368330.1"/>
    <property type="molecule type" value="Genomic_DNA"/>
</dbReference>
<organism evidence="1 2">
    <name type="scientific">Scortum barcoo</name>
    <name type="common">barcoo grunter</name>
    <dbReference type="NCBI Taxonomy" id="214431"/>
    <lineage>
        <taxon>Eukaryota</taxon>
        <taxon>Metazoa</taxon>
        <taxon>Chordata</taxon>
        <taxon>Craniata</taxon>
        <taxon>Vertebrata</taxon>
        <taxon>Euteleostomi</taxon>
        <taxon>Actinopterygii</taxon>
        <taxon>Neopterygii</taxon>
        <taxon>Teleostei</taxon>
        <taxon>Neoteleostei</taxon>
        <taxon>Acanthomorphata</taxon>
        <taxon>Eupercaria</taxon>
        <taxon>Centrarchiformes</taxon>
        <taxon>Terapontoidei</taxon>
        <taxon>Terapontidae</taxon>
        <taxon>Scortum</taxon>
    </lineage>
</organism>
<evidence type="ECO:0000313" key="2">
    <source>
        <dbReference type="Proteomes" id="UP000831701"/>
    </source>
</evidence>
<dbReference type="Proteomes" id="UP000831701">
    <property type="component" value="Chromosome 8"/>
</dbReference>